<comment type="caution">
    <text evidence="7">The sequence shown here is derived from an EMBL/GenBank/DDBJ whole genome shotgun (WGS) entry which is preliminary data.</text>
</comment>
<sequence>MPSKGRRSWWQQMYDADTAELIRSTPSLEGLDRERLPEELSKAFAQIAAARFRLRSGALEDDHEIVALISEMQRLAITNEVLVAVSPSRDDRAAAAFVAGSAHQLCFNARRIGAEDKVTATYVDANSISSDIAAMLLFLVAEATADASEIADRLDLEGMHRVERSLVEALRSLARGQLVAITSATLPPKDLVTGASAAEVAALALYYNILLGVRALANQLLRGDEDIEGAHANKIFNSILNLSSAASSEDKGWLGEEIGSFAGPHHLASLLLAVAGDLSGSAVTGVAPPSGIDGEKWLNAMRRIARRRPYLWRNHREAVAKGYLDPQNSAAVSFPTGAGKSTLAELKIYATLLSDKKVVFLAPTNALVAQTTISLRKTFKRTKVEKERFDEVGFLSDEDELPEIFVMTPESCLAQMSIEPAVFEDVGLLIFDECHLLHPEEGRGRRALDAMLCVLNFAGLVPGASFLLLSAMMKNTDEIAGWIEDLTERPCLPLALPWKPTRQLRGSVVYPQADVDNLARGLAKAARARKTKAPSTGDKARLQCVPMGLFGLQQTWATRNTEDYALLGLMEDAVELSANKWWRLTPNSGVVSAAIASAAADAGVKTLVFFQTIQNAVSAKNKIIDELGEVSIKLTDEEREWLAISKLEMGGIDHLYLDVKKGELSSPCVVHHGLLLPEERQLCESLYQRADGATVMAATSTVSQGMNFPSELVVIAEDSRFDEAKDRREILQAQELLNAAGRAGRAGQNANGIVLVIPGKVVGIDIEDAKIGAHWTKLQKVFGQSDQCLEIDDPLTAVLDRVHAAAGDRNNIDRYVIARLASVSLDGAVKKSLSGFRAKKRGDADWVKSRLTAATDFQKKEKPETDEDLVGHQVASTLGIAHPVMKQLSKDLVGAPVNETVTDWRKWFFHWIAANGELFDQVFRPETIDDLFGKDVTSLNTSEERCAFAVPYLKELTRLWVRGKPLTDLEEALGTPADKLKTCIGARKFVLRAIPELGYLFGVPALLTQRLAASDGKELSLSPALTKLSSCIRNGYQTYEQAALGFRLRRDKLSRRQLHKRFKVLAPYIPPAKKAESWDDAVARIELALLAEEIS</sequence>
<evidence type="ECO:0000256" key="2">
    <source>
        <dbReference type="ARBA" id="ARBA00022801"/>
    </source>
</evidence>
<organism evidence="7 8">
    <name type="scientific">Rhizobium rhizophilum</name>
    <dbReference type="NCBI Taxonomy" id="1850373"/>
    <lineage>
        <taxon>Bacteria</taxon>
        <taxon>Pseudomonadati</taxon>
        <taxon>Pseudomonadota</taxon>
        <taxon>Alphaproteobacteria</taxon>
        <taxon>Hyphomicrobiales</taxon>
        <taxon>Rhizobiaceae</taxon>
        <taxon>Rhizobium/Agrobacterium group</taxon>
        <taxon>Rhizobium</taxon>
    </lineage>
</organism>
<dbReference type="InterPro" id="IPR001650">
    <property type="entry name" value="Helicase_C-like"/>
</dbReference>
<dbReference type="InterPro" id="IPR027417">
    <property type="entry name" value="P-loop_NTPase"/>
</dbReference>
<reference evidence="7 8" key="1">
    <citation type="submission" date="2019-04" db="EMBL/GenBank/DDBJ databases">
        <title>Genome sequence of strain 7209-2.</title>
        <authorList>
            <person name="Gao J."/>
            <person name="Sun J."/>
        </authorList>
    </citation>
    <scope>NUCLEOTIDE SEQUENCE [LARGE SCALE GENOMIC DNA]</scope>
    <source>
        <strain evidence="7 8">7209-2</strain>
    </source>
</reference>
<dbReference type="PROSITE" id="PS51194">
    <property type="entry name" value="HELICASE_CTER"/>
    <property type="match status" value="1"/>
</dbReference>
<dbReference type="PANTHER" id="PTHR47961">
    <property type="entry name" value="DNA POLYMERASE THETA, PUTATIVE (AFU_ORTHOLOGUE AFUA_1G05260)-RELATED"/>
    <property type="match status" value="1"/>
</dbReference>
<dbReference type="PROSITE" id="PS51192">
    <property type="entry name" value="HELICASE_ATP_BIND_1"/>
    <property type="match status" value="1"/>
</dbReference>
<gene>
    <name evidence="7" type="ORF">E9677_18555</name>
</gene>
<dbReference type="SMART" id="SM00487">
    <property type="entry name" value="DEXDc"/>
    <property type="match status" value="1"/>
</dbReference>
<evidence type="ECO:0000259" key="6">
    <source>
        <dbReference type="PROSITE" id="PS51194"/>
    </source>
</evidence>
<dbReference type="SUPFAM" id="SSF52540">
    <property type="entry name" value="P-loop containing nucleoside triphosphate hydrolases"/>
    <property type="match status" value="1"/>
</dbReference>
<evidence type="ECO:0000256" key="4">
    <source>
        <dbReference type="ARBA" id="ARBA00022840"/>
    </source>
</evidence>
<keyword evidence="1" id="KW-0547">Nucleotide-binding</keyword>
<evidence type="ECO:0000256" key="1">
    <source>
        <dbReference type="ARBA" id="ARBA00022741"/>
    </source>
</evidence>
<keyword evidence="3 7" id="KW-0347">Helicase</keyword>
<keyword evidence="8" id="KW-1185">Reference proteome</keyword>
<dbReference type="InterPro" id="IPR014001">
    <property type="entry name" value="Helicase_ATP-bd"/>
</dbReference>
<evidence type="ECO:0000313" key="7">
    <source>
        <dbReference type="EMBL" id="THV12725.1"/>
    </source>
</evidence>
<evidence type="ECO:0000259" key="5">
    <source>
        <dbReference type="PROSITE" id="PS51192"/>
    </source>
</evidence>
<keyword evidence="4" id="KW-0067">ATP-binding</keyword>
<feature type="domain" description="Helicase ATP-binding" evidence="5">
    <location>
        <begin position="321"/>
        <end position="491"/>
    </location>
</feature>
<evidence type="ECO:0000313" key="8">
    <source>
        <dbReference type="Proteomes" id="UP000309667"/>
    </source>
</evidence>
<accession>A0ABY2QST1</accession>
<proteinExistence type="predicted"/>
<dbReference type="GO" id="GO:0004386">
    <property type="term" value="F:helicase activity"/>
    <property type="evidence" value="ECO:0007669"/>
    <property type="project" value="UniProtKB-KW"/>
</dbReference>
<dbReference type="Gene3D" id="3.40.50.300">
    <property type="entry name" value="P-loop containing nucleotide triphosphate hydrolases"/>
    <property type="match status" value="2"/>
</dbReference>
<dbReference type="PANTHER" id="PTHR47961:SF6">
    <property type="entry name" value="DNA-DIRECTED DNA POLYMERASE"/>
    <property type="match status" value="1"/>
</dbReference>
<dbReference type="EMBL" id="STGT01000004">
    <property type="protein sequence ID" value="THV12725.1"/>
    <property type="molecule type" value="Genomic_DNA"/>
</dbReference>
<dbReference type="Proteomes" id="UP000309667">
    <property type="component" value="Unassembled WGS sequence"/>
</dbReference>
<dbReference type="Pfam" id="PF00270">
    <property type="entry name" value="DEAD"/>
    <property type="match status" value="1"/>
</dbReference>
<evidence type="ECO:0000256" key="3">
    <source>
        <dbReference type="ARBA" id="ARBA00022806"/>
    </source>
</evidence>
<keyword evidence="2" id="KW-0378">Hydrolase</keyword>
<protein>
    <submittedName>
        <fullName evidence="7">DEAD/DEAH box helicase</fullName>
    </submittedName>
</protein>
<dbReference type="SMART" id="SM00490">
    <property type="entry name" value="HELICc"/>
    <property type="match status" value="1"/>
</dbReference>
<name>A0ABY2QST1_9HYPH</name>
<dbReference type="InterPro" id="IPR050474">
    <property type="entry name" value="Hel308_SKI2-like"/>
</dbReference>
<dbReference type="InterPro" id="IPR011545">
    <property type="entry name" value="DEAD/DEAH_box_helicase_dom"/>
</dbReference>
<feature type="domain" description="Helicase C-terminal" evidence="6">
    <location>
        <begin position="612"/>
        <end position="799"/>
    </location>
</feature>